<organism evidence="1 2">
    <name type="scientific">Desulfonema magnum</name>
    <dbReference type="NCBI Taxonomy" id="45655"/>
    <lineage>
        <taxon>Bacteria</taxon>
        <taxon>Pseudomonadati</taxon>
        <taxon>Thermodesulfobacteriota</taxon>
        <taxon>Desulfobacteria</taxon>
        <taxon>Desulfobacterales</taxon>
        <taxon>Desulfococcaceae</taxon>
        <taxon>Desulfonema</taxon>
    </lineage>
</organism>
<dbReference type="EMBL" id="CP061800">
    <property type="protein sequence ID" value="QTA85125.1"/>
    <property type="molecule type" value="Genomic_DNA"/>
</dbReference>
<reference evidence="1" key="1">
    <citation type="journal article" date="2021" name="Microb. Physiol.">
        <title>Proteogenomic Insights into the Physiology of Marine, Sulfate-Reducing, Filamentous Desulfonema limicola and Desulfonema magnum.</title>
        <authorList>
            <person name="Schnaars V."/>
            <person name="Wohlbrand L."/>
            <person name="Scheve S."/>
            <person name="Hinrichs C."/>
            <person name="Reinhardt R."/>
            <person name="Rabus R."/>
        </authorList>
    </citation>
    <scope>NUCLEOTIDE SEQUENCE</scope>
    <source>
        <strain evidence="1">4be13</strain>
    </source>
</reference>
<dbReference type="AlphaFoldDB" id="A0A975GL25"/>
<dbReference type="KEGG" id="dmm:dnm_011290"/>
<evidence type="ECO:0000313" key="1">
    <source>
        <dbReference type="EMBL" id="QTA85125.1"/>
    </source>
</evidence>
<dbReference type="Proteomes" id="UP000663722">
    <property type="component" value="Chromosome"/>
</dbReference>
<name>A0A975GL25_9BACT</name>
<sequence length="49" mass="5589">MRNHLAGVLENLKQNTVKMSSDKAYVPFITIKRKSQASKEIHCIQKISC</sequence>
<keyword evidence="2" id="KW-1185">Reference proteome</keyword>
<protein>
    <submittedName>
        <fullName evidence="1">Uncharacterized protein</fullName>
    </submittedName>
</protein>
<evidence type="ECO:0000313" key="2">
    <source>
        <dbReference type="Proteomes" id="UP000663722"/>
    </source>
</evidence>
<accession>A0A975GL25</accession>
<proteinExistence type="predicted"/>
<gene>
    <name evidence="1" type="ORF">dnm_011290</name>
</gene>